<name>A0ABW2TV67_9PSEU</name>
<dbReference type="InterPro" id="IPR042214">
    <property type="entry name" value="TruD_catalytic"/>
</dbReference>
<evidence type="ECO:0000256" key="1">
    <source>
        <dbReference type="ARBA" id="ARBA00007953"/>
    </source>
</evidence>
<dbReference type="InterPro" id="IPR011760">
    <property type="entry name" value="PsdUridine_synth_TruD_insert"/>
</dbReference>
<dbReference type="GO" id="GO:0160150">
    <property type="term" value="F:tRNA pseudouridine(13) synthase activity"/>
    <property type="evidence" value="ECO:0007669"/>
    <property type="project" value="UniProtKB-EC"/>
</dbReference>
<dbReference type="Pfam" id="PF01142">
    <property type="entry name" value="TruD"/>
    <property type="match status" value="1"/>
</dbReference>
<reference evidence="5" key="1">
    <citation type="journal article" date="2019" name="Int. J. Syst. Evol. Microbiol.">
        <title>The Global Catalogue of Microorganisms (GCM) 10K type strain sequencing project: providing services to taxonomists for standard genome sequencing and annotation.</title>
        <authorList>
            <consortium name="The Broad Institute Genomics Platform"/>
            <consortium name="The Broad Institute Genome Sequencing Center for Infectious Disease"/>
            <person name="Wu L."/>
            <person name="Ma J."/>
        </authorList>
    </citation>
    <scope>NUCLEOTIDE SEQUENCE [LARGE SCALE GENOMIC DNA]</scope>
    <source>
        <strain evidence="5">JCM 17695</strain>
    </source>
</reference>
<organism evidence="4 5">
    <name type="scientific">Actinokineospora soli</name>
    <dbReference type="NCBI Taxonomy" id="1048753"/>
    <lineage>
        <taxon>Bacteria</taxon>
        <taxon>Bacillati</taxon>
        <taxon>Actinomycetota</taxon>
        <taxon>Actinomycetes</taxon>
        <taxon>Pseudonocardiales</taxon>
        <taxon>Pseudonocardiaceae</taxon>
        <taxon>Actinokineospora</taxon>
    </lineage>
</organism>
<dbReference type="Gene3D" id="3.30.2350.20">
    <property type="entry name" value="TruD, catalytic domain"/>
    <property type="match status" value="2"/>
</dbReference>
<comment type="caution">
    <text evidence="4">The sequence shown here is derived from an EMBL/GenBank/DDBJ whole genome shotgun (WGS) entry which is preliminary data.</text>
</comment>
<accession>A0ABW2TV67</accession>
<dbReference type="PROSITE" id="PS50984">
    <property type="entry name" value="TRUD"/>
    <property type="match status" value="1"/>
</dbReference>
<comment type="similarity">
    <text evidence="1">Belongs to the pseudouridine synthase TruD family.</text>
</comment>
<dbReference type="EC" id="5.4.99.27" evidence="4"/>
<dbReference type="PANTHER" id="PTHR13326:SF21">
    <property type="entry name" value="PSEUDOURIDYLATE SYNTHASE PUS7L"/>
    <property type="match status" value="1"/>
</dbReference>
<dbReference type="InterPro" id="IPR020103">
    <property type="entry name" value="PsdUridine_synth_cat_dom_sf"/>
</dbReference>
<protein>
    <submittedName>
        <fullName evidence="4">tRNA pseudouridine(13) synthase TruD</fullName>
        <ecNumber evidence="4">5.4.99.27</ecNumber>
    </submittedName>
</protein>
<keyword evidence="5" id="KW-1185">Reference proteome</keyword>
<dbReference type="SUPFAM" id="SSF55120">
    <property type="entry name" value="Pseudouridine synthase"/>
    <property type="match status" value="1"/>
</dbReference>
<dbReference type="Proteomes" id="UP001596512">
    <property type="component" value="Unassembled WGS sequence"/>
</dbReference>
<keyword evidence="2 4" id="KW-0413">Isomerase</keyword>
<sequence length="323" mass="35177">MREALVVPLAAKGDADHHYLVLRKRGYTTMEAVRLIAAEFGLHTRDVGYAGLKDEDGVTEQLVSLPAGAAESALPFRYEDGDRWLRLSDHGHGDEPLRIGALEGNGFRIVVRDLDPAFAEELAARRKVNHFFLNYYDIQRFGVPGGPRTTHHVGAALLAGDWERALAELVRLGAPESPAAAAWSGSPRAFFLDLDPRTTAFYLAASASHDWNARLAELVARTCGDRAFATAVEGVPFTYARSPRDAVDVLRAAGELPYLKYTFIDGTPKTKQSSRQAVVQTTIAVGPAVPDEHFPGRSSTTLAFFLPSGCYATSAVRQLFAHN</sequence>
<proteinExistence type="inferred from homology"/>
<dbReference type="EMBL" id="JBHTEY010000004">
    <property type="protein sequence ID" value="MFC7616338.1"/>
    <property type="molecule type" value="Genomic_DNA"/>
</dbReference>
<evidence type="ECO:0000313" key="4">
    <source>
        <dbReference type="EMBL" id="MFC7616338.1"/>
    </source>
</evidence>
<evidence type="ECO:0000256" key="2">
    <source>
        <dbReference type="ARBA" id="ARBA00023235"/>
    </source>
</evidence>
<gene>
    <name evidence="4" type="primary">truD</name>
    <name evidence="4" type="ORF">ACFQV2_25565</name>
</gene>
<evidence type="ECO:0000259" key="3">
    <source>
        <dbReference type="PROSITE" id="PS50984"/>
    </source>
</evidence>
<dbReference type="PANTHER" id="PTHR13326">
    <property type="entry name" value="TRNA PSEUDOURIDINE SYNTHASE D"/>
    <property type="match status" value="1"/>
</dbReference>
<feature type="domain" description="TRUD" evidence="3">
    <location>
        <begin position="131"/>
        <end position="323"/>
    </location>
</feature>
<dbReference type="InterPro" id="IPR001656">
    <property type="entry name" value="PsdUridine_synth_TruD"/>
</dbReference>
<evidence type="ECO:0000313" key="5">
    <source>
        <dbReference type="Proteomes" id="UP001596512"/>
    </source>
</evidence>